<accession>A0A921SU51</accession>
<keyword evidence="13" id="KW-0547">Nucleotide-binding</keyword>
<dbReference type="GO" id="GO:0000166">
    <property type="term" value="F:nucleotide binding"/>
    <property type="evidence" value="ECO:0007669"/>
    <property type="project" value="UniProtKB-KW"/>
</dbReference>
<feature type="binding site" evidence="13">
    <location>
        <begin position="11"/>
        <end position="14"/>
    </location>
    <ligand>
        <name>NADP(+)</name>
        <dbReference type="ChEBI" id="CHEBI:58349"/>
    </ligand>
</feature>
<reference evidence="16" key="2">
    <citation type="submission" date="2021-09" db="EMBL/GenBank/DDBJ databases">
        <authorList>
            <person name="Gilroy R."/>
        </authorList>
    </citation>
    <scope>NUCLEOTIDE SEQUENCE</scope>
    <source>
        <strain evidence="16">CHK121-7720</strain>
    </source>
</reference>
<evidence type="ECO:0000256" key="1">
    <source>
        <dbReference type="ARBA" id="ARBA00004896"/>
    </source>
</evidence>
<evidence type="ECO:0000256" key="10">
    <source>
        <dbReference type="ARBA" id="ARBA00023154"/>
    </source>
</evidence>
<evidence type="ECO:0000256" key="13">
    <source>
        <dbReference type="PIRSR" id="PIRSR025648-1"/>
    </source>
</evidence>
<feature type="binding site" evidence="13">
    <location>
        <position position="252"/>
    </location>
    <ligand>
        <name>substrate</name>
    </ligand>
</feature>
<evidence type="ECO:0000313" key="17">
    <source>
        <dbReference type="Proteomes" id="UP000757103"/>
    </source>
</evidence>
<comment type="caution">
    <text evidence="16">The sequence shown here is derived from an EMBL/GenBank/DDBJ whole genome shotgun (WGS) entry which is preliminary data.</text>
</comment>
<keyword evidence="7 12" id="KW-0521">NADP</keyword>
<comment type="similarity">
    <text evidence="2 12">Belongs to the diaminopimelate dehydrogenase family.</text>
</comment>
<evidence type="ECO:0000256" key="3">
    <source>
        <dbReference type="ARBA" id="ARBA00011738"/>
    </source>
</evidence>
<name>A0A921SU51_9BACT</name>
<evidence type="ECO:0000256" key="8">
    <source>
        <dbReference type="ARBA" id="ARBA00022915"/>
    </source>
</evidence>
<comment type="catalytic activity">
    <reaction evidence="11 12">
        <text>meso-2,6-diaminopimelate + NADP(+) + H2O = (S)-2-amino-6-oxoheptanedioate + NH4(+) + NADPH + H(+)</text>
        <dbReference type="Rhea" id="RHEA:13561"/>
        <dbReference type="ChEBI" id="CHEBI:15377"/>
        <dbReference type="ChEBI" id="CHEBI:15378"/>
        <dbReference type="ChEBI" id="CHEBI:28938"/>
        <dbReference type="ChEBI" id="CHEBI:57783"/>
        <dbReference type="ChEBI" id="CHEBI:57791"/>
        <dbReference type="ChEBI" id="CHEBI:58349"/>
        <dbReference type="ChEBI" id="CHEBI:58556"/>
        <dbReference type="EC" id="1.4.1.16"/>
    </reaction>
</comment>
<comment type="pathway">
    <text evidence="1 12">Amino-acid biosynthesis; L-lysine biosynthesis via DAP pathway; DL-2,6-diaminopimelate from (S)-tetrahydrodipicolinate: step 1/1.</text>
</comment>
<evidence type="ECO:0000256" key="12">
    <source>
        <dbReference type="PIRNR" id="PIRNR025648"/>
    </source>
</evidence>
<feature type="domain" description="Gfo/Idh/MocA-like oxidoreductase N-terminal" evidence="14">
    <location>
        <begin position="4"/>
        <end position="87"/>
    </location>
</feature>
<dbReference type="InterPro" id="IPR010190">
    <property type="entry name" value="Diaminopimelate_DH_Ddh"/>
</dbReference>
<dbReference type="Proteomes" id="UP000757103">
    <property type="component" value="Unassembled WGS sequence"/>
</dbReference>
<dbReference type="GO" id="GO:0047850">
    <property type="term" value="F:diaminopimelate dehydrogenase activity"/>
    <property type="evidence" value="ECO:0007669"/>
    <property type="project" value="UniProtKB-UniRule"/>
</dbReference>
<keyword evidence="9 12" id="KW-0560">Oxidoreductase</keyword>
<dbReference type="PIRSF" id="PIRSF025648">
    <property type="entry name" value="DDH"/>
    <property type="match status" value="1"/>
</dbReference>
<evidence type="ECO:0000259" key="15">
    <source>
        <dbReference type="Pfam" id="PF16654"/>
    </source>
</evidence>
<protein>
    <recommendedName>
        <fullName evidence="5 12">Meso-diaminopimelate D-dehydrogenase</fullName>
        <shortName evidence="12">DAPDH</shortName>
        <shortName evidence="12">Meso-DAP dehydrogenase</shortName>
        <ecNumber evidence="4 12">1.4.1.16</ecNumber>
    </recommendedName>
</protein>
<dbReference type="RefSeq" id="WP_272960656.1">
    <property type="nucleotide sequence ID" value="NZ_CAKMIC010000014.1"/>
</dbReference>
<dbReference type="PANTHER" id="PTHR31873:SF6">
    <property type="entry name" value="ASPARTATE DEHYDROGENASE DOMAIN-CONTAINING PROTEIN"/>
    <property type="match status" value="1"/>
</dbReference>
<dbReference type="NCBIfam" id="TIGR01921">
    <property type="entry name" value="DAP-DH"/>
    <property type="match status" value="1"/>
</dbReference>
<dbReference type="Gene3D" id="3.30.360.10">
    <property type="entry name" value="Dihydrodipicolinate Reductase, domain 2"/>
    <property type="match status" value="1"/>
</dbReference>
<organism evidence="16 17">
    <name type="scientific">Barnesiella viscericola</name>
    <dbReference type="NCBI Taxonomy" id="397865"/>
    <lineage>
        <taxon>Bacteria</taxon>
        <taxon>Pseudomonadati</taxon>
        <taxon>Bacteroidota</taxon>
        <taxon>Bacteroidia</taxon>
        <taxon>Bacteroidales</taxon>
        <taxon>Barnesiellaceae</taxon>
        <taxon>Barnesiella</taxon>
    </lineage>
</organism>
<feature type="binding site" evidence="13">
    <location>
        <begin position="35"/>
        <end position="37"/>
    </location>
    <ligand>
        <name>NADP(+)</name>
        <dbReference type="ChEBI" id="CHEBI:58349"/>
    </ligand>
</feature>
<feature type="binding site" evidence="13">
    <location>
        <begin position="118"/>
        <end position="122"/>
    </location>
    <ligand>
        <name>NADP(+)</name>
        <dbReference type="ChEBI" id="CHEBI:58349"/>
    </ligand>
</feature>
<evidence type="ECO:0000256" key="5">
    <source>
        <dbReference type="ARBA" id="ARBA00021654"/>
    </source>
</evidence>
<keyword evidence="6 12" id="KW-0028">Amino-acid biosynthesis</keyword>
<proteinExistence type="inferred from homology"/>
<evidence type="ECO:0000256" key="9">
    <source>
        <dbReference type="ARBA" id="ARBA00023002"/>
    </source>
</evidence>
<sequence>MKKIRAAIVGYGNIGRFVLEALQVAPDFEIAGVVRRRVTEVPMELTPYRVVTSLDELEAVDVAILCTPTREVEHYAMKALEKGIRTVDSFDIHTQIGDLRKTLDAQAKAHNSVAIISAGWDPGTDSVVRALMEACAPKGITYTNFGPGMSMGHTVAVKAIAGVKAALSMTIPLGTGIHRRMVYIELEEGYKFDEVARAIKSDDYFAHDETHVMQVESVDALKDMGHGVNMVRKGVSGKTQNQRFEFDMTINNPALTAQILVGTARAAMLQRPGCYTLIEIPIIDLLYGDRDELVRRLV</sequence>
<dbReference type="Pfam" id="PF16654">
    <property type="entry name" value="DAPDH_C"/>
    <property type="match status" value="1"/>
</dbReference>
<dbReference type="EMBL" id="DYUD01000012">
    <property type="protein sequence ID" value="HJG88595.1"/>
    <property type="molecule type" value="Genomic_DNA"/>
</dbReference>
<dbReference type="InterPro" id="IPR000683">
    <property type="entry name" value="Gfo/Idh/MocA-like_OxRdtase_N"/>
</dbReference>
<dbReference type="Gene3D" id="3.40.50.720">
    <property type="entry name" value="NAD(P)-binding Rossmann-like Domain"/>
    <property type="match status" value="1"/>
</dbReference>
<dbReference type="EC" id="1.4.1.16" evidence="4 12"/>
<dbReference type="Pfam" id="PF01408">
    <property type="entry name" value="GFO_IDH_MocA"/>
    <property type="match status" value="1"/>
</dbReference>
<feature type="binding site" evidence="13">
    <location>
        <position position="226"/>
    </location>
    <ligand>
        <name>substrate</name>
    </ligand>
</feature>
<comment type="subunit">
    <text evidence="3 12">Homodimer.</text>
</comment>
<feature type="domain" description="Meso-diaminopimelate D-dehydrogenase C-terminal" evidence="15">
    <location>
        <begin position="119"/>
        <end position="176"/>
    </location>
</feature>
<dbReference type="SUPFAM" id="SSF55347">
    <property type="entry name" value="Glyceraldehyde-3-phosphate dehydrogenase-like, C-terminal domain"/>
    <property type="match status" value="1"/>
</dbReference>
<reference evidence="16" key="1">
    <citation type="journal article" date="2021" name="PeerJ">
        <title>Extensive microbial diversity within the chicken gut microbiome revealed by metagenomics and culture.</title>
        <authorList>
            <person name="Gilroy R."/>
            <person name="Ravi A."/>
            <person name="Getino M."/>
            <person name="Pursley I."/>
            <person name="Horton D.L."/>
            <person name="Alikhan N.F."/>
            <person name="Baker D."/>
            <person name="Gharbi K."/>
            <person name="Hall N."/>
            <person name="Watson M."/>
            <person name="Adriaenssens E.M."/>
            <person name="Foster-Nyarko E."/>
            <person name="Jarju S."/>
            <person name="Secka A."/>
            <person name="Antonio M."/>
            <person name="Oren A."/>
            <person name="Chaudhuri R.R."/>
            <person name="La Ragione R."/>
            <person name="Hildebrand F."/>
            <person name="Pallen M.J."/>
        </authorList>
    </citation>
    <scope>NUCLEOTIDE SEQUENCE</scope>
    <source>
        <strain evidence="16">CHK121-7720</strain>
    </source>
</reference>
<feature type="binding site" evidence="13">
    <location>
        <position position="180"/>
    </location>
    <ligand>
        <name>substrate</name>
    </ligand>
</feature>
<dbReference type="InterPro" id="IPR036291">
    <property type="entry name" value="NAD(P)-bd_dom_sf"/>
</dbReference>
<evidence type="ECO:0000313" key="16">
    <source>
        <dbReference type="EMBL" id="HJG88595.1"/>
    </source>
</evidence>
<dbReference type="GO" id="GO:0009089">
    <property type="term" value="P:lysine biosynthetic process via diaminopimelate"/>
    <property type="evidence" value="ECO:0007669"/>
    <property type="project" value="UniProtKB-UniRule"/>
</dbReference>
<feature type="binding site" evidence="13">
    <location>
        <begin position="66"/>
        <end position="69"/>
    </location>
    <ligand>
        <name>NADP(+)</name>
        <dbReference type="ChEBI" id="CHEBI:58349"/>
    </ligand>
</feature>
<keyword evidence="8 12" id="KW-0220">Diaminopimelate biosynthesis</keyword>
<dbReference type="SUPFAM" id="SSF51735">
    <property type="entry name" value="NAD(P)-binding Rossmann-fold domains"/>
    <property type="match status" value="1"/>
</dbReference>
<evidence type="ECO:0000256" key="11">
    <source>
        <dbReference type="ARBA" id="ARBA00052023"/>
    </source>
</evidence>
<evidence type="ECO:0000256" key="4">
    <source>
        <dbReference type="ARBA" id="ARBA00012080"/>
    </source>
</evidence>
<evidence type="ECO:0000256" key="2">
    <source>
        <dbReference type="ARBA" id="ARBA00007442"/>
    </source>
</evidence>
<dbReference type="CDD" id="cd02270">
    <property type="entry name" value="meso-DAPDH_N"/>
    <property type="match status" value="1"/>
</dbReference>
<dbReference type="PANTHER" id="PTHR31873">
    <property type="entry name" value="L-ASPARTATE DEHYDROGENASE-RELATED"/>
    <property type="match status" value="1"/>
</dbReference>
<dbReference type="InterPro" id="IPR032094">
    <property type="entry name" value="Meso-DAP_DH_C"/>
</dbReference>
<comment type="function">
    <text evidence="12">Catalyzes the reversible NADPH-dependent reductive amination of L-2-amino-6-oxopimelate, the acyclic form of L-tetrahydrodipicolinate, to generate the meso compound, D,L-2,6-diaminopimelate.</text>
</comment>
<gene>
    <name evidence="16" type="ORF">K8U91_03845</name>
</gene>
<evidence type="ECO:0000256" key="7">
    <source>
        <dbReference type="ARBA" id="ARBA00022857"/>
    </source>
</evidence>
<evidence type="ECO:0000256" key="6">
    <source>
        <dbReference type="ARBA" id="ARBA00022605"/>
    </source>
</evidence>
<dbReference type="GO" id="GO:0019877">
    <property type="term" value="P:diaminopimelate biosynthetic process"/>
    <property type="evidence" value="ECO:0007669"/>
    <property type="project" value="UniProtKB-UniRule"/>
</dbReference>
<dbReference type="AlphaFoldDB" id="A0A921SU51"/>
<feature type="binding site" evidence="13">
    <location>
        <begin position="89"/>
        <end position="91"/>
    </location>
    <ligand>
        <name>NADP(+)</name>
        <dbReference type="ChEBI" id="CHEBI:58349"/>
    </ligand>
</feature>
<evidence type="ECO:0000259" key="14">
    <source>
        <dbReference type="Pfam" id="PF01408"/>
    </source>
</evidence>
<feature type="binding site" evidence="13">
    <location>
        <position position="170"/>
    </location>
    <ligand>
        <name>substrate</name>
    </ligand>
</feature>
<keyword evidence="10 12" id="KW-0457">Lysine biosynthesis</keyword>